<evidence type="ECO:0000313" key="1">
    <source>
        <dbReference type="EMBL" id="BDP40188.1"/>
    </source>
</evidence>
<evidence type="ECO:0008006" key="3">
    <source>
        <dbReference type="Google" id="ProtNLM"/>
    </source>
</evidence>
<organism evidence="1 2">
    <name type="scientific">Deinococcus aetherius</name>
    <dbReference type="NCBI Taxonomy" id="200252"/>
    <lineage>
        <taxon>Bacteria</taxon>
        <taxon>Thermotogati</taxon>
        <taxon>Deinococcota</taxon>
        <taxon>Deinococci</taxon>
        <taxon>Deinococcales</taxon>
        <taxon>Deinococcaceae</taxon>
        <taxon>Deinococcus</taxon>
    </lineage>
</organism>
<proteinExistence type="predicted"/>
<reference evidence="1" key="1">
    <citation type="submission" date="2022-07" db="EMBL/GenBank/DDBJ databases">
        <title>Complete Genome Sequence of the Radioresistant Bacterium Deinococcus aetherius ST0316, Isolated from the Air Dust collected in Lower Stratosphere above Japan.</title>
        <authorList>
            <person name="Satoh K."/>
            <person name="Hagiwara K."/>
            <person name="Katsumata K."/>
            <person name="Kubo A."/>
            <person name="Yokobori S."/>
            <person name="Yamagishi A."/>
            <person name="Oono Y."/>
            <person name="Narumi I."/>
        </authorList>
    </citation>
    <scope>NUCLEOTIDE SEQUENCE</scope>
    <source>
        <strain evidence="1">ST0316</strain>
    </source>
</reference>
<protein>
    <recommendedName>
        <fullName evidence="3">HTH cro/C1-type domain-containing protein</fullName>
    </recommendedName>
</protein>
<evidence type="ECO:0000313" key="2">
    <source>
        <dbReference type="Proteomes" id="UP001064971"/>
    </source>
</evidence>
<dbReference type="RefSeq" id="WP_264776068.1">
    <property type="nucleotide sequence ID" value="NZ_AP026560.1"/>
</dbReference>
<name>A0ABM8A8W9_9DEIO</name>
<sequence>MPKKLDHNEQNAHSDTKVELLLGDFLQAHGVTVYRLAAHARGRIARRTLYLLANGESGRLDLATLAKLIQALRELTGQPVEVQDLLRYREGDSP</sequence>
<dbReference type="Proteomes" id="UP001064971">
    <property type="component" value="Chromosome"/>
</dbReference>
<dbReference type="EMBL" id="AP026560">
    <property type="protein sequence ID" value="BDP40188.1"/>
    <property type="molecule type" value="Genomic_DNA"/>
</dbReference>
<accession>A0ABM8A8W9</accession>
<keyword evidence="2" id="KW-1185">Reference proteome</keyword>
<gene>
    <name evidence="1" type="ORF">DAETH_01570</name>
</gene>